<keyword evidence="3" id="KW-0808">Transferase</keyword>
<evidence type="ECO:0000256" key="1">
    <source>
        <dbReference type="SAM" id="MobiDB-lite"/>
    </source>
</evidence>
<comment type="caution">
    <text evidence="3">The sequence shown here is derived from an EMBL/GenBank/DDBJ whole genome shotgun (WGS) entry which is preliminary data.</text>
</comment>
<dbReference type="AlphaFoldDB" id="A0A433DLM0"/>
<organism evidence="3 4">
    <name type="scientific">Jimgerdemannia flammicorona</name>
    <dbReference type="NCBI Taxonomy" id="994334"/>
    <lineage>
        <taxon>Eukaryota</taxon>
        <taxon>Fungi</taxon>
        <taxon>Fungi incertae sedis</taxon>
        <taxon>Mucoromycota</taxon>
        <taxon>Mucoromycotina</taxon>
        <taxon>Endogonomycetes</taxon>
        <taxon>Endogonales</taxon>
        <taxon>Endogonaceae</taxon>
        <taxon>Jimgerdemannia</taxon>
    </lineage>
</organism>
<gene>
    <name evidence="3" type="ORF">BC936DRAFT_146425</name>
</gene>
<protein>
    <submittedName>
        <fullName evidence="3">Ribokinase-like protein</fullName>
    </submittedName>
</protein>
<reference evidence="3 4" key="1">
    <citation type="journal article" date="2018" name="New Phytol.">
        <title>Phylogenomics of Endogonaceae and evolution of mycorrhizas within Mucoromycota.</title>
        <authorList>
            <person name="Chang Y."/>
            <person name="Desiro A."/>
            <person name="Na H."/>
            <person name="Sandor L."/>
            <person name="Lipzen A."/>
            <person name="Clum A."/>
            <person name="Barry K."/>
            <person name="Grigoriev I.V."/>
            <person name="Martin F.M."/>
            <person name="Stajich J.E."/>
            <person name="Smith M.E."/>
            <person name="Bonito G."/>
            <person name="Spatafora J.W."/>
        </authorList>
    </citation>
    <scope>NUCLEOTIDE SEQUENCE [LARGE SCALE GENOMIC DNA]</scope>
    <source>
        <strain evidence="3 4">GMNB39</strain>
    </source>
</reference>
<feature type="compositionally biased region" description="Basic and acidic residues" evidence="1">
    <location>
        <begin position="452"/>
        <end position="463"/>
    </location>
</feature>
<accession>A0A433DLM0</accession>
<dbReference type="InterPro" id="IPR011611">
    <property type="entry name" value="PfkB_dom"/>
</dbReference>
<dbReference type="GO" id="GO:0016301">
    <property type="term" value="F:kinase activity"/>
    <property type="evidence" value="ECO:0007669"/>
    <property type="project" value="UniProtKB-KW"/>
</dbReference>
<proteinExistence type="predicted"/>
<dbReference type="InterPro" id="IPR029056">
    <property type="entry name" value="Ribokinase-like"/>
</dbReference>
<feature type="domain" description="Carbohydrate kinase PfkB" evidence="2">
    <location>
        <begin position="183"/>
        <end position="331"/>
    </location>
</feature>
<sequence length="559" mass="61576">MTAQNPVLLSIGSLNIDDIKFEDGTVEKDVLGGGGVHAIYGMRLWYPPPRSHRVGFHVQKGFDLPPLIYAQLRSLSLSLSEKLHPAAHTPRIWNVFGPHDHRDEAFQHPIIRTTPKDFPPDWVIAARVVHFICSPDRASAIVTEWDRLRRKYATEHGIMWETLHRTVHIWEPLPLSAIPENWEVCREVMREIDVLTPNHEEAAAFLGRSMDGFEDADDEATERGLNLLVDAFLESGVGRDGKGCVIIRAGRRGCLVATREQRRKLPAYWNVSAAERERGITKHMNVRDVTGAGNAFCGGFAVGLLESGCGDVIEAALYGTVSASFTVEQVGMPRLVAADGGVDQEGWEEKWNDGPSPRVSECDEERSRTADKRPVFMIQRAVHGSDNCSLTLLEVPINGELGTVDGELEQGVGKELHVVDVAGRDDIALAGRDKACHVRRRVLEQDSAGEDGDARSTRERDAFRPGAMGPAHILHSGFRLDEEHETHQGGFGREPHEGPQEGLSGEDLPLAVQARRERRNSHEILNGLVGPGRGNSGNSCVSGVGHVGWFEEGGNREKK</sequence>
<dbReference type="Pfam" id="PF00294">
    <property type="entry name" value="PfkB"/>
    <property type="match status" value="1"/>
</dbReference>
<dbReference type="Proteomes" id="UP000268093">
    <property type="component" value="Unassembled WGS sequence"/>
</dbReference>
<dbReference type="Gene3D" id="3.40.1190.20">
    <property type="match status" value="1"/>
</dbReference>
<feature type="compositionally biased region" description="Basic and acidic residues" evidence="1">
    <location>
        <begin position="483"/>
        <end position="499"/>
    </location>
</feature>
<dbReference type="SUPFAM" id="SSF53613">
    <property type="entry name" value="Ribokinase-like"/>
    <property type="match status" value="1"/>
</dbReference>
<keyword evidence="4" id="KW-1185">Reference proteome</keyword>
<evidence type="ECO:0000313" key="3">
    <source>
        <dbReference type="EMBL" id="RUP51701.1"/>
    </source>
</evidence>
<dbReference type="PANTHER" id="PTHR47098:SF2">
    <property type="entry name" value="PROTEIN MAK32"/>
    <property type="match status" value="1"/>
</dbReference>
<evidence type="ECO:0000313" key="4">
    <source>
        <dbReference type="Proteomes" id="UP000268093"/>
    </source>
</evidence>
<dbReference type="EMBL" id="RBNI01000526">
    <property type="protein sequence ID" value="RUP51701.1"/>
    <property type="molecule type" value="Genomic_DNA"/>
</dbReference>
<dbReference type="PANTHER" id="PTHR47098">
    <property type="entry name" value="PROTEIN MAK32"/>
    <property type="match status" value="1"/>
</dbReference>
<name>A0A433DLM0_9FUNG</name>
<keyword evidence="3" id="KW-0418">Kinase</keyword>
<feature type="region of interest" description="Disordered" evidence="1">
    <location>
        <begin position="444"/>
        <end position="469"/>
    </location>
</feature>
<feature type="region of interest" description="Disordered" evidence="1">
    <location>
        <begin position="483"/>
        <end position="505"/>
    </location>
</feature>
<dbReference type="OrthoDB" id="497927at2759"/>
<evidence type="ECO:0000259" key="2">
    <source>
        <dbReference type="Pfam" id="PF00294"/>
    </source>
</evidence>